<organism evidence="2 3">
    <name type="scientific">Penicillium cinerascens</name>
    <dbReference type="NCBI Taxonomy" id="70096"/>
    <lineage>
        <taxon>Eukaryota</taxon>
        <taxon>Fungi</taxon>
        <taxon>Dikarya</taxon>
        <taxon>Ascomycota</taxon>
        <taxon>Pezizomycotina</taxon>
        <taxon>Eurotiomycetes</taxon>
        <taxon>Eurotiomycetidae</taxon>
        <taxon>Eurotiales</taxon>
        <taxon>Aspergillaceae</taxon>
        <taxon>Penicillium</taxon>
    </lineage>
</organism>
<proteinExistence type="predicted"/>
<name>A0A9W9T0Q8_9EURO</name>
<evidence type="ECO:0000313" key="3">
    <source>
        <dbReference type="Proteomes" id="UP001150904"/>
    </source>
</evidence>
<feature type="region of interest" description="Disordered" evidence="1">
    <location>
        <begin position="100"/>
        <end position="138"/>
    </location>
</feature>
<evidence type="ECO:0000256" key="1">
    <source>
        <dbReference type="SAM" id="MobiDB-lite"/>
    </source>
</evidence>
<dbReference type="GeneID" id="83179952"/>
<feature type="region of interest" description="Disordered" evidence="1">
    <location>
        <begin position="1"/>
        <end position="41"/>
    </location>
</feature>
<protein>
    <submittedName>
        <fullName evidence="2">Uncharacterized protein</fullName>
    </submittedName>
</protein>
<sequence>MAPTNGTPKKGTPSKATSAKGTPRKATPKRNKTRSKVTVADLSSKSTEAITFLWILLQAELKNKPNNAPEYKAVTDALGITKNAACLRYYRIRDAFANDAESDQDHEEGDVQEDCPKKQSKSPKIKNEAESEIPTVMDVEETVGPRVKIEEFDVPYVQMEVEDDFEV</sequence>
<dbReference type="RefSeq" id="XP_058309189.1">
    <property type="nucleotide sequence ID" value="XM_058452651.1"/>
</dbReference>
<keyword evidence="3" id="KW-1185">Reference proteome</keyword>
<feature type="compositionally biased region" description="Acidic residues" evidence="1">
    <location>
        <begin position="100"/>
        <end position="113"/>
    </location>
</feature>
<dbReference type="AlphaFoldDB" id="A0A9W9T0Q8"/>
<accession>A0A9W9T0Q8</accession>
<dbReference type="Proteomes" id="UP001150904">
    <property type="component" value="Unassembled WGS sequence"/>
</dbReference>
<comment type="caution">
    <text evidence="2">The sequence shown here is derived from an EMBL/GenBank/DDBJ whole genome shotgun (WGS) entry which is preliminary data.</text>
</comment>
<reference evidence="2" key="2">
    <citation type="journal article" date="2023" name="IMA Fungus">
        <title>Comparative genomic study of the Penicillium genus elucidates a diverse pangenome and 15 lateral gene transfer events.</title>
        <authorList>
            <person name="Petersen C."/>
            <person name="Sorensen T."/>
            <person name="Nielsen M.R."/>
            <person name="Sondergaard T.E."/>
            <person name="Sorensen J.L."/>
            <person name="Fitzpatrick D.A."/>
            <person name="Frisvad J.C."/>
            <person name="Nielsen K.L."/>
        </authorList>
    </citation>
    <scope>NUCLEOTIDE SEQUENCE</scope>
    <source>
        <strain evidence="2">IBT 15544</strain>
    </source>
</reference>
<feature type="compositionally biased region" description="Basic residues" evidence="1">
    <location>
        <begin position="22"/>
        <end position="35"/>
    </location>
</feature>
<reference evidence="2" key="1">
    <citation type="submission" date="2022-12" db="EMBL/GenBank/DDBJ databases">
        <authorList>
            <person name="Petersen C."/>
        </authorList>
    </citation>
    <scope>NUCLEOTIDE SEQUENCE</scope>
    <source>
        <strain evidence="2">IBT 15544</strain>
    </source>
</reference>
<dbReference type="OrthoDB" id="4368871at2759"/>
<evidence type="ECO:0000313" key="2">
    <source>
        <dbReference type="EMBL" id="KAJ5204710.1"/>
    </source>
</evidence>
<dbReference type="EMBL" id="JAPQKR010000012">
    <property type="protein sequence ID" value="KAJ5204710.1"/>
    <property type="molecule type" value="Genomic_DNA"/>
</dbReference>
<gene>
    <name evidence="2" type="ORF">N7498_005589</name>
</gene>